<organism evidence="3 4">
    <name type="scientific">Pseudonocardia xinjiangensis</name>
    <dbReference type="NCBI Taxonomy" id="75289"/>
    <lineage>
        <taxon>Bacteria</taxon>
        <taxon>Bacillati</taxon>
        <taxon>Actinomycetota</taxon>
        <taxon>Actinomycetes</taxon>
        <taxon>Pseudonocardiales</taxon>
        <taxon>Pseudonocardiaceae</taxon>
        <taxon>Pseudonocardia</taxon>
    </lineage>
</organism>
<evidence type="ECO:0000259" key="2">
    <source>
        <dbReference type="Pfam" id="PF07364"/>
    </source>
</evidence>
<evidence type="ECO:0000313" key="4">
    <source>
        <dbReference type="Proteomes" id="UP001296706"/>
    </source>
</evidence>
<dbReference type="Pfam" id="PF07171">
    <property type="entry name" value="MlrC_C"/>
    <property type="match status" value="1"/>
</dbReference>
<dbReference type="Proteomes" id="UP001296706">
    <property type="component" value="Unassembled WGS sequence"/>
</dbReference>
<accession>A0ABX1RB63</accession>
<protein>
    <submittedName>
        <fullName evidence="3">M81 family metallopeptidase</fullName>
    </submittedName>
</protein>
<dbReference type="Pfam" id="PF07364">
    <property type="entry name" value="DUF1485"/>
    <property type="match status" value="1"/>
</dbReference>
<dbReference type="InterPro" id="IPR010799">
    <property type="entry name" value="MlrC_C"/>
</dbReference>
<keyword evidence="4" id="KW-1185">Reference proteome</keyword>
<sequence>MTDRKLRIAIAGIAIESSTFCLHRTTLEEFHVVRGKELLDRYDFLRRPDVPEHAWARDVEWVPLVHAAAMPGGPVLPDAYDTLEAETLERLGAAGPLDGVFLDIHGAMTVQGRRDAEARLTREVRAVVGPDVLLSASMDLHGNVSRELATAVDLITCYRMAPHEDAWESRARAARNLVSRLRAGGRPKKAWVQVPVLLPGERTSTRVDPAKSIYARVPQVEAQAGVLDAAVWVGYVWADEPRNRAAVVVSGDDEETLLAGARELARSYWDARADFGLAAPSAPLAECVRAALASPQRPFYISDSGDNPTAGGAGDASYALRELLADGDLAASGATVIYASIADADSARAAAAAGVGATVSLSVGGKIDTASAPPAELTGTVTAVVPDDPRGGVLAVVAAGAISVIITERRRPFHDEVDFTRLGLDPRHGADLVVVKIGYLQPELFEMSAGWMLALTPGGVDQDLLRLGHHDLDGPVYPFQPLMDPPALEPELIP</sequence>
<evidence type="ECO:0000259" key="1">
    <source>
        <dbReference type="Pfam" id="PF07171"/>
    </source>
</evidence>
<gene>
    <name evidence="3" type="ORF">HF577_04430</name>
</gene>
<dbReference type="PIRSF" id="PIRSF012702">
    <property type="entry name" value="UCP012702"/>
    <property type="match status" value="1"/>
</dbReference>
<reference evidence="3 4" key="1">
    <citation type="submission" date="2020-04" db="EMBL/GenBank/DDBJ databases">
        <authorList>
            <person name="Klaysubun C."/>
            <person name="Duangmal K."/>
            <person name="Lipun K."/>
        </authorList>
    </citation>
    <scope>NUCLEOTIDE SEQUENCE [LARGE SCALE GENOMIC DNA]</scope>
    <source>
        <strain evidence="3 4">JCM 11839</strain>
    </source>
</reference>
<name>A0ABX1RB63_9PSEU</name>
<dbReference type="RefSeq" id="WP_169394428.1">
    <property type="nucleotide sequence ID" value="NZ_BAAAJH010000003.1"/>
</dbReference>
<dbReference type="EMBL" id="JAAXKY010000007">
    <property type="protein sequence ID" value="NMH76355.1"/>
    <property type="molecule type" value="Genomic_DNA"/>
</dbReference>
<proteinExistence type="predicted"/>
<comment type="caution">
    <text evidence="3">The sequence shown here is derived from an EMBL/GenBank/DDBJ whole genome shotgun (WGS) entry which is preliminary data.</text>
</comment>
<dbReference type="InterPro" id="IPR009197">
    <property type="entry name" value="MlrC"/>
</dbReference>
<evidence type="ECO:0000313" key="3">
    <source>
        <dbReference type="EMBL" id="NMH76355.1"/>
    </source>
</evidence>
<feature type="domain" description="Microcystin LR degradation protein MlrC C-terminal" evidence="1">
    <location>
        <begin position="301"/>
        <end position="470"/>
    </location>
</feature>
<feature type="domain" description="Microcystin LR degradation protein MlrC N-terminal" evidence="2">
    <location>
        <begin position="7"/>
        <end position="291"/>
    </location>
</feature>
<dbReference type="InterPro" id="IPR015995">
    <property type="entry name" value="MlrC_N"/>
</dbReference>